<dbReference type="GO" id="GO:0061578">
    <property type="term" value="F:K63-linked deubiquitinase activity"/>
    <property type="evidence" value="ECO:0007669"/>
    <property type="project" value="InterPro"/>
</dbReference>
<evidence type="ECO:0000256" key="12">
    <source>
        <dbReference type="ARBA" id="ARBA00023136"/>
    </source>
</evidence>
<dbReference type="OrthoDB" id="3640at2759"/>
<comment type="subcellular location">
    <subcellularLocation>
        <location evidence="3">Cytoplasm</location>
    </subcellularLocation>
    <subcellularLocation>
        <location evidence="2">Membrane</location>
        <topology evidence="2">Peripheral membrane protein</topology>
    </subcellularLocation>
</comment>
<keyword evidence="10" id="KW-0862">Zinc</keyword>
<reference evidence="15" key="3">
    <citation type="submission" date="2018-07" db="EMBL/GenBank/DDBJ databases">
        <title>WGS assembly of Glycine max.</title>
        <authorList>
            <person name="Schmutz J."/>
            <person name="Cannon S."/>
            <person name="Schlueter J."/>
            <person name="Ma J."/>
            <person name="Mitros T."/>
            <person name="Nelson W."/>
            <person name="Hyten D."/>
            <person name="Song Q."/>
            <person name="Thelen J."/>
            <person name="Cheng J."/>
            <person name="Xu D."/>
            <person name="Hellsten U."/>
            <person name="May G."/>
            <person name="Yu Y."/>
            <person name="Sakurai T."/>
            <person name="Umezawa T."/>
            <person name="Bhattacharyya M."/>
            <person name="Sandhu D."/>
            <person name="Valliyodan B."/>
            <person name="Lindquist E."/>
            <person name="Peto M."/>
            <person name="Grant D."/>
            <person name="Shu S."/>
            <person name="Goodstein D."/>
            <person name="Barry K."/>
            <person name="Futrell-Griggs M."/>
            <person name="Abernathy B."/>
            <person name="Du J."/>
            <person name="Tian Z."/>
            <person name="Zhu L."/>
            <person name="Gill N."/>
            <person name="Joshi T."/>
            <person name="Libault M."/>
            <person name="Sethuraman A."/>
            <person name="Zhang X."/>
            <person name="Shinozaki K."/>
            <person name="Nguyen H."/>
            <person name="Wing R."/>
            <person name="Cregan P."/>
            <person name="Specht J."/>
            <person name="Grimwood J."/>
            <person name="Rokhsar D."/>
            <person name="Stacey G."/>
            <person name="Shoemaker R."/>
            <person name="Jackson S."/>
        </authorList>
    </citation>
    <scope>NUCLEOTIDE SEQUENCE</scope>
    <source>
        <tissue evidence="15">Callus</tissue>
    </source>
</reference>
<evidence type="ECO:0000313" key="16">
    <source>
        <dbReference type="EnsemblPlants" id="KRH02324"/>
    </source>
</evidence>
<protein>
    <recommendedName>
        <fullName evidence="14">MPN domain-containing protein</fullName>
    </recommendedName>
</protein>
<comment type="cofactor">
    <cofactor evidence="1">
        <name>Zn(2+)</name>
        <dbReference type="ChEBI" id="CHEBI:29105"/>
    </cofactor>
</comment>
<dbReference type="SUPFAM" id="SSF140856">
    <property type="entry name" value="USP8 N-terminal domain-like"/>
    <property type="match status" value="1"/>
</dbReference>
<keyword evidence="11" id="KW-0482">Metalloprotease</keyword>
<keyword evidence="7" id="KW-0479">Metal-binding</keyword>
<dbReference type="InterPro" id="IPR037518">
    <property type="entry name" value="MPN"/>
</dbReference>
<dbReference type="GO" id="GO:0101005">
    <property type="term" value="F:deubiquitinase activity"/>
    <property type="evidence" value="ECO:0000318"/>
    <property type="project" value="GO_Central"/>
</dbReference>
<dbReference type="ExpressionAtlas" id="A0A0R4J5N9">
    <property type="expression patterns" value="baseline and differential"/>
</dbReference>
<evidence type="ECO:0000256" key="7">
    <source>
        <dbReference type="ARBA" id="ARBA00022723"/>
    </source>
</evidence>
<dbReference type="eggNOG" id="KOG2880">
    <property type="taxonomic scope" value="Eukaryota"/>
</dbReference>
<evidence type="ECO:0000256" key="11">
    <source>
        <dbReference type="ARBA" id="ARBA00023049"/>
    </source>
</evidence>
<dbReference type="Pfam" id="PF01398">
    <property type="entry name" value="JAB"/>
    <property type="match status" value="1"/>
</dbReference>
<dbReference type="PaxDb" id="3847-GLYMA17G03490.1"/>
<dbReference type="Proteomes" id="UP000008827">
    <property type="component" value="Chromosome 17"/>
</dbReference>
<dbReference type="Pfam" id="PF08969">
    <property type="entry name" value="USP8_dimer"/>
    <property type="match status" value="1"/>
</dbReference>
<dbReference type="CDD" id="cd08066">
    <property type="entry name" value="MPN_AMSH_like"/>
    <property type="match status" value="1"/>
</dbReference>
<dbReference type="InterPro" id="IPR044098">
    <property type="entry name" value="STAMBP/STALP-like_MPN"/>
</dbReference>
<evidence type="ECO:0000256" key="8">
    <source>
        <dbReference type="ARBA" id="ARBA00022786"/>
    </source>
</evidence>
<keyword evidence="12" id="KW-0472">Membrane</keyword>
<dbReference type="GO" id="GO:0032511">
    <property type="term" value="P:late endosome to vacuole transport via multivesicular body sorting pathway"/>
    <property type="evidence" value="ECO:0000318"/>
    <property type="project" value="GO_Central"/>
</dbReference>
<dbReference type="GeneID" id="100806590"/>
<dbReference type="Gene3D" id="1.20.58.80">
    <property type="entry name" value="Phosphotransferase system, lactose/cellobiose-type IIA subunit"/>
    <property type="match status" value="1"/>
</dbReference>
<feature type="region of interest" description="Disordered" evidence="13">
    <location>
        <begin position="300"/>
        <end position="320"/>
    </location>
</feature>
<gene>
    <name evidence="16" type="primary">LOC100806590</name>
    <name evidence="15" type="ORF">GLYMA_17G031700</name>
</gene>
<evidence type="ECO:0000256" key="13">
    <source>
        <dbReference type="SAM" id="MobiDB-lite"/>
    </source>
</evidence>
<dbReference type="SMART" id="SM00232">
    <property type="entry name" value="JAB_MPN"/>
    <property type="match status" value="1"/>
</dbReference>
<dbReference type="PANTHER" id="PTHR12947:SF18">
    <property type="entry name" value="AMSH-LIKE UBIQUITIN THIOESTERASE 3"/>
    <property type="match status" value="1"/>
</dbReference>
<dbReference type="GO" id="GO:0046872">
    <property type="term" value="F:metal ion binding"/>
    <property type="evidence" value="ECO:0007669"/>
    <property type="project" value="UniProtKB-KW"/>
</dbReference>
<keyword evidence="9" id="KW-0378">Hydrolase</keyword>
<dbReference type="PANTHER" id="PTHR12947">
    <property type="entry name" value="AMSH-LIKE PROTEASE"/>
    <property type="match status" value="1"/>
</dbReference>
<keyword evidence="8" id="KW-0833">Ubl conjugation pathway</keyword>
<dbReference type="EnsemblPlants" id="KRH02324">
    <property type="protein sequence ID" value="KRH02324"/>
    <property type="gene ID" value="GLYMA_17G031700"/>
</dbReference>
<dbReference type="SMR" id="A0A0R4J5N9"/>
<organism evidence="16">
    <name type="scientific">Glycine max</name>
    <name type="common">Soybean</name>
    <name type="synonym">Glycine hispida</name>
    <dbReference type="NCBI Taxonomy" id="3847"/>
    <lineage>
        <taxon>Eukaryota</taxon>
        <taxon>Viridiplantae</taxon>
        <taxon>Streptophyta</taxon>
        <taxon>Embryophyta</taxon>
        <taxon>Tracheophyta</taxon>
        <taxon>Spermatophyta</taxon>
        <taxon>Magnoliopsida</taxon>
        <taxon>eudicotyledons</taxon>
        <taxon>Gunneridae</taxon>
        <taxon>Pentapetalae</taxon>
        <taxon>rosids</taxon>
        <taxon>fabids</taxon>
        <taxon>Fabales</taxon>
        <taxon>Fabaceae</taxon>
        <taxon>Papilionoideae</taxon>
        <taxon>50 kb inversion clade</taxon>
        <taxon>NPAAA clade</taxon>
        <taxon>indigoferoid/millettioid clade</taxon>
        <taxon>Phaseoleae</taxon>
        <taxon>Glycine</taxon>
        <taxon>Glycine subgen. Soja</taxon>
    </lineage>
</organism>
<dbReference type="GO" id="GO:0070536">
    <property type="term" value="P:protein K63-linked deubiquitination"/>
    <property type="evidence" value="ECO:0007669"/>
    <property type="project" value="InterPro"/>
</dbReference>
<reference evidence="15 16" key="1">
    <citation type="journal article" date="2010" name="Nature">
        <title>Genome sequence of the palaeopolyploid soybean.</title>
        <authorList>
            <person name="Schmutz J."/>
            <person name="Cannon S.B."/>
            <person name="Schlueter J."/>
            <person name="Ma J."/>
            <person name="Mitros T."/>
            <person name="Nelson W."/>
            <person name="Hyten D.L."/>
            <person name="Song Q."/>
            <person name="Thelen J.J."/>
            <person name="Cheng J."/>
            <person name="Xu D."/>
            <person name="Hellsten U."/>
            <person name="May G.D."/>
            <person name="Yu Y."/>
            <person name="Sakurai T."/>
            <person name="Umezawa T."/>
            <person name="Bhattacharyya M.K."/>
            <person name="Sandhu D."/>
            <person name="Valliyodan B."/>
            <person name="Lindquist E."/>
            <person name="Peto M."/>
            <person name="Grant D."/>
            <person name="Shu S."/>
            <person name="Goodstein D."/>
            <person name="Barry K."/>
            <person name="Futrell-Griggs M."/>
            <person name="Abernathy B."/>
            <person name="Du J."/>
            <person name="Tian Z."/>
            <person name="Zhu L."/>
            <person name="Gill N."/>
            <person name="Joshi T."/>
            <person name="Libault M."/>
            <person name="Sethuraman A."/>
            <person name="Zhang X.-C."/>
            <person name="Shinozaki K."/>
            <person name="Nguyen H.T."/>
            <person name="Wing R.A."/>
            <person name="Cregan P."/>
            <person name="Specht J."/>
            <person name="Grimwood J."/>
            <person name="Rokhsar D."/>
            <person name="Stacey G."/>
            <person name="Shoemaker R.C."/>
            <person name="Jackson S.A."/>
        </authorList>
    </citation>
    <scope>NUCLEOTIDE SEQUENCE [LARGE SCALE GENOMIC DNA]</scope>
    <source>
        <strain evidence="16">cv. Williams 82</strain>
        <tissue evidence="15">Callus</tissue>
    </source>
</reference>
<dbReference type="SUPFAM" id="SSF102712">
    <property type="entry name" value="JAB1/MPN domain"/>
    <property type="match status" value="1"/>
</dbReference>
<evidence type="ECO:0000313" key="17">
    <source>
        <dbReference type="Proteomes" id="UP000008827"/>
    </source>
</evidence>
<dbReference type="InterPro" id="IPR015063">
    <property type="entry name" value="USP8_dimer"/>
</dbReference>
<dbReference type="GO" id="GO:0005768">
    <property type="term" value="C:endosome"/>
    <property type="evidence" value="ECO:0000318"/>
    <property type="project" value="GO_Central"/>
</dbReference>
<evidence type="ECO:0000313" key="15">
    <source>
        <dbReference type="EMBL" id="KRH02324.1"/>
    </source>
</evidence>
<evidence type="ECO:0000256" key="1">
    <source>
        <dbReference type="ARBA" id="ARBA00001947"/>
    </source>
</evidence>
<dbReference type="GO" id="GO:0006508">
    <property type="term" value="P:proteolysis"/>
    <property type="evidence" value="ECO:0007669"/>
    <property type="project" value="UniProtKB-KW"/>
</dbReference>
<evidence type="ECO:0000256" key="3">
    <source>
        <dbReference type="ARBA" id="ARBA00004496"/>
    </source>
</evidence>
<dbReference type="AlphaFoldDB" id="A0A0R4J5N9"/>
<keyword evidence="17" id="KW-1185">Reference proteome</keyword>
<dbReference type="Gene3D" id="3.40.140.10">
    <property type="entry name" value="Cytidine Deaminase, domain 2"/>
    <property type="match status" value="1"/>
</dbReference>
<evidence type="ECO:0000256" key="10">
    <source>
        <dbReference type="ARBA" id="ARBA00022833"/>
    </source>
</evidence>
<evidence type="ECO:0000256" key="2">
    <source>
        <dbReference type="ARBA" id="ARBA00004170"/>
    </source>
</evidence>
<dbReference type="MEROPS" id="M67.A06"/>
<proteinExistence type="inferred from homology"/>
<name>A0A0R4J5N9_SOYBN</name>
<dbReference type="PROSITE" id="PS50249">
    <property type="entry name" value="MPN"/>
    <property type="match status" value="1"/>
</dbReference>
<dbReference type="FunFam" id="3.40.140.10:FF:000024">
    <property type="entry name" value="AMSH-like ubiquitin thioesterase 3"/>
    <property type="match status" value="1"/>
</dbReference>
<evidence type="ECO:0000256" key="4">
    <source>
        <dbReference type="ARBA" id="ARBA00010981"/>
    </source>
</evidence>
<dbReference type="InterPro" id="IPR000555">
    <property type="entry name" value="JAMM/MPN+_dom"/>
</dbReference>
<evidence type="ECO:0000256" key="9">
    <source>
        <dbReference type="ARBA" id="ARBA00022801"/>
    </source>
</evidence>
<reference evidence="16" key="2">
    <citation type="submission" date="2018-02" db="UniProtKB">
        <authorList>
            <consortium name="EnsemblPlants"/>
        </authorList>
    </citation>
    <scope>IDENTIFICATION</scope>
    <source>
        <strain evidence="16">Williams 82</strain>
    </source>
</reference>
<sequence>MTIDLDSIARRVEVDNRIPIRYYYRIADNLLKQATIYREEHNVVDLYIILLRFLSLVSETIPYHRDYQASLPNERAAYKKRSRAVLDELESLKPEFKLRVEKMNDSHVKALLPEENGFNKALQSSVNSSLQWPAVNKQPAAGFSSQSSWNYDNMLSLDSWPIDKQFQKLSVSLPPPNKETLSRHSFLGPNGLRGQWLGPSAEIKVQYPSSGELTQAKDSSPNQAGLYDLVAIKDGDQGPVTSTMDSVLSLDDGRWLRPAVESCSPVVTESREDPLQLLNIKQPLPPPILAQVYPERVPIPPSKVADPRPGPAKSSHDSRLDATTYQHLHIPVKMMEEFLRLASENTRKNLETCGVLAGSLKKRVFHITTLIIPKQESTSDSCQTLNEEEIFEVQDSLSLFPLGWIHTHPSQTCFMSSVDLHTHYSYQIMLPEAIAIVMAPTDTTSPHGIFHLSDPGGVSVIRNCQQRGFHPHEEPEDGTPIYEHCSHVYMNANLKFDVVDLRER</sequence>
<comment type="similarity">
    <text evidence="4">Belongs to the peptidase M67C family.</text>
</comment>
<evidence type="ECO:0000259" key="14">
    <source>
        <dbReference type="PROSITE" id="PS50249"/>
    </source>
</evidence>
<accession>A0A0R4J5N9</accession>
<dbReference type="FunFam" id="1.20.58.80:FF:000020">
    <property type="entry name" value="AMSH-like ubiquitin thioesterase 3"/>
    <property type="match status" value="1"/>
</dbReference>
<evidence type="ECO:0000256" key="6">
    <source>
        <dbReference type="ARBA" id="ARBA00022670"/>
    </source>
</evidence>
<dbReference type="EMBL" id="CM000850">
    <property type="protein sequence ID" value="KRH02324.1"/>
    <property type="molecule type" value="Genomic_DNA"/>
</dbReference>
<keyword evidence="6" id="KW-0645">Protease</keyword>
<keyword evidence="5" id="KW-0963">Cytoplasm</keyword>
<dbReference type="STRING" id="3847.A0A0R4J5N9"/>
<dbReference type="GO" id="GO:0016020">
    <property type="term" value="C:membrane"/>
    <property type="evidence" value="ECO:0000318"/>
    <property type="project" value="GO_Central"/>
</dbReference>
<feature type="domain" description="MPN" evidence="14">
    <location>
        <begin position="328"/>
        <end position="458"/>
    </location>
</feature>
<evidence type="ECO:0000256" key="5">
    <source>
        <dbReference type="ARBA" id="ARBA00022490"/>
    </source>
</evidence>
<dbReference type="Gramene" id="KRH02324">
    <property type="protein sequence ID" value="KRH02324"/>
    <property type="gene ID" value="GLYMA_17G031700"/>
</dbReference>
<dbReference type="GO" id="GO:0140492">
    <property type="term" value="F:metal-dependent deubiquitinase activity"/>
    <property type="evidence" value="ECO:0007669"/>
    <property type="project" value="InterPro"/>
</dbReference>
<dbReference type="RefSeq" id="XP_003550553.1">
    <property type="nucleotide sequence ID" value="XM_003550505.5"/>
</dbReference>
<dbReference type="KEGG" id="gmx:100806590"/>